<accession>A0A814NLM8</accession>
<evidence type="ECO:0000313" key="2">
    <source>
        <dbReference type="EMBL" id="CAF4060086.1"/>
    </source>
</evidence>
<dbReference type="EMBL" id="CAJOBD010006399">
    <property type="protein sequence ID" value="CAF4060086.1"/>
    <property type="molecule type" value="Genomic_DNA"/>
</dbReference>
<dbReference type="EMBL" id="CAJNOT010000853">
    <property type="protein sequence ID" value="CAF1095445.1"/>
    <property type="molecule type" value="Genomic_DNA"/>
</dbReference>
<dbReference type="AlphaFoldDB" id="A0A814NLM8"/>
<evidence type="ECO:0000313" key="1">
    <source>
        <dbReference type="EMBL" id="CAF1095445.1"/>
    </source>
</evidence>
<name>A0A814NLM8_9BILA</name>
<reference evidence="1" key="1">
    <citation type="submission" date="2021-02" db="EMBL/GenBank/DDBJ databases">
        <authorList>
            <person name="Nowell W R."/>
        </authorList>
    </citation>
    <scope>NUCLEOTIDE SEQUENCE</scope>
</reference>
<gene>
    <name evidence="2" type="ORF">JBS370_LOCUS29541</name>
    <name evidence="1" type="ORF">ZHD862_LOCUS17311</name>
</gene>
<proteinExistence type="predicted"/>
<dbReference type="Proteomes" id="UP000663836">
    <property type="component" value="Unassembled WGS sequence"/>
</dbReference>
<protein>
    <submittedName>
        <fullName evidence="1">Uncharacterized protein</fullName>
    </submittedName>
</protein>
<organism evidence="1 3">
    <name type="scientific">Rotaria sordida</name>
    <dbReference type="NCBI Taxonomy" id="392033"/>
    <lineage>
        <taxon>Eukaryota</taxon>
        <taxon>Metazoa</taxon>
        <taxon>Spiralia</taxon>
        <taxon>Gnathifera</taxon>
        <taxon>Rotifera</taxon>
        <taxon>Eurotatoria</taxon>
        <taxon>Bdelloidea</taxon>
        <taxon>Philodinida</taxon>
        <taxon>Philodinidae</taxon>
        <taxon>Rotaria</taxon>
    </lineage>
</organism>
<evidence type="ECO:0000313" key="3">
    <source>
        <dbReference type="Proteomes" id="UP000663864"/>
    </source>
</evidence>
<comment type="caution">
    <text evidence="1">The sequence shown here is derived from an EMBL/GenBank/DDBJ whole genome shotgun (WGS) entry which is preliminary data.</text>
</comment>
<dbReference type="Proteomes" id="UP000663864">
    <property type="component" value="Unassembled WGS sequence"/>
</dbReference>
<sequence>MMDYIDTVIAESSSTLLPTSSLVLAPGRRNMVLPTQATVVINMPINQIHFGNTQISFNGAQHLNNTTTQVVNTSINDGVIIGKDTEDSLWPIDSDTIMVEQMALIRYQKMKY</sequence>